<dbReference type="STRING" id="1075417.SAMN05421823_11286"/>
<dbReference type="Pfam" id="PF11964">
    <property type="entry name" value="SpoIIAA-like"/>
    <property type="match status" value="1"/>
</dbReference>
<dbReference type="EMBL" id="FNFO01000012">
    <property type="protein sequence ID" value="SDM32328.1"/>
    <property type="molecule type" value="Genomic_DNA"/>
</dbReference>
<dbReference type="RefSeq" id="WP_089687119.1">
    <property type="nucleotide sequence ID" value="NZ_FNFO01000012.1"/>
</dbReference>
<protein>
    <submittedName>
        <fullName evidence="1">SpoIIAA-like</fullName>
    </submittedName>
</protein>
<sequence>MYTSLPTTNDKTLALQISGKLDQHDYEQLLPLLENKIETYGEANLYWEFKEFDGWTPGGIWEDLQFDAKHASDFRRIAVVGAKKWHDWFTKLMKPFTSADVKFFEPEERAQARQWAGAAA</sequence>
<proteinExistence type="predicted"/>
<accession>A0A1G9SA11</accession>
<dbReference type="InterPro" id="IPR038396">
    <property type="entry name" value="SpoIIAA-like_sf"/>
</dbReference>
<evidence type="ECO:0000313" key="2">
    <source>
        <dbReference type="Proteomes" id="UP000198510"/>
    </source>
</evidence>
<evidence type="ECO:0000313" key="1">
    <source>
        <dbReference type="EMBL" id="SDM32328.1"/>
    </source>
</evidence>
<keyword evidence="2" id="KW-1185">Reference proteome</keyword>
<organism evidence="1 2">
    <name type="scientific">Catalinimonas alkaloidigena</name>
    <dbReference type="NCBI Taxonomy" id="1075417"/>
    <lineage>
        <taxon>Bacteria</taxon>
        <taxon>Pseudomonadati</taxon>
        <taxon>Bacteroidota</taxon>
        <taxon>Cytophagia</taxon>
        <taxon>Cytophagales</taxon>
        <taxon>Catalimonadaceae</taxon>
        <taxon>Catalinimonas</taxon>
    </lineage>
</organism>
<dbReference type="InterPro" id="IPR036513">
    <property type="entry name" value="STAS_dom_sf"/>
</dbReference>
<dbReference type="AlphaFoldDB" id="A0A1G9SA11"/>
<dbReference type="Gene3D" id="3.40.50.10600">
    <property type="entry name" value="SpoIIaa-like domains"/>
    <property type="match status" value="1"/>
</dbReference>
<reference evidence="1 2" key="1">
    <citation type="submission" date="2016-10" db="EMBL/GenBank/DDBJ databases">
        <authorList>
            <person name="de Groot N.N."/>
        </authorList>
    </citation>
    <scope>NUCLEOTIDE SEQUENCE [LARGE SCALE GENOMIC DNA]</scope>
    <source>
        <strain evidence="1 2">DSM 25186</strain>
    </source>
</reference>
<dbReference type="SUPFAM" id="SSF52091">
    <property type="entry name" value="SpoIIaa-like"/>
    <property type="match status" value="1"/>
</dbReference>
<dbReference type="Proteomes" id="UP000198510">
    <property type="component" value="Unassembled WGS sequence"/>
</dbReference>
<gene>
    <name evidence="1" type="ORF">SAMN05421823_11286</name>
</gene>
<dbReference type="OrthoDB" id="9811577at2"/>
<name>A0A1G9SA11_9BACT</name>
<dbReference type="InterPro" id="IPR021866">
    <property type="entry name" value="SpoIIAA-like"/>
</dbReference>